<evidence type="ECO:0000256" key="7">
    <source>
        <dbReference type="ARBA" id="ARBA00022884"/>
    </source>
</evidence>
<dbReference type="GO" id="GO:0006364">
    <property type="term" value="P:rRNA processing"/>
    <property type="evidence" value="ECO:0007669"/>
    <property type="project" value="TreeGrafter"/>
</dbReference>
<dbReference type="RefSeq" id="WP_043846731.1">
    <property type="nucleotide sequence ID" value="NZ_AQQW01000015.1"/>
</dbReference>
<keyword evidence="7" id="KW-0694">RNA-binding</keyword>
<dbReference type="EMBL" id="AQQW01000015">
    <property type="protein sequence ID" value="ETW11178.1"/>
    <property type="molecule type" value="Genomic_DNA"/>
</dbReference>
<keyword evidence="5" id="KW-0378">Hydrolase</keyword>
<feature type="domain" description="RNA-binding protein AU-1/Ribonuclease E/G" evidence="8">
    <location>
        <begin position="206"/>
        <end position="328"/>
    </location>
</feature>
<protein>
    <submittedName>
        <fullName evidence="9">Ribonuclease</fullName>
    </submittedName>
</protein>
<dbReference type="GO" id="GO:0004540">
    <property type="term" value="F:RNA nuclease activity"/>
    <property type="evidence" value="ECO:0007669"/>
    <property type="project" value="InterPro"/>
</dbReference>
<evidence type="ECO:0000256" key="2">
    <source>
        <dbReference type="ARBA" id="ARBA00022722"/>
    </source>
</evidence>
<feature type="domain" description="RNA-binding protein AU-1/Ribonuclease E/G" evidence="8">
    <location>
        <begin position="101"/>
        <end position="196"/>
    </location>
</feature>
<dbReference type="InterPro" id="IPR004659">
    <property type="entry name" value="RNase_E/G"/>
</dbReference>
<dbReference type="GO" id="GO:0003723">
    <property type="term" value="F:RNA binding"/>
    <property type="evidence" value="ECO:0007669"/>
    <property type="project" value="UniProtKB-KW"/>
</dbReference>
<dbReference type="Proteomes" id="UP000019063">
    <property type="component" value="Unassembled WGS sequence"/>
</dbReference>
<comment type="cofactor">
    <cofactor evidence="1">
        <name>Mg(2+)</name>
        <dbReference type="ChEBI" id="CHEBI:18420"/>
    </cofactor>
</comment>
<evidence type="ECO:0000256" key="4">
    <source>
        <dbReference type="ARBA" id="ARBA00022759"/>
    </source>
</evidence>
<dbReference type="PANTHER" id="PTHR30001">
    <property type="entry name" value="RIBONUCLEASE"/>
    <property type="match status" value="1"/>
</dbReference>
<evidence type="ECO:0000256" key="3">
    <source>
        <dbReference type="ARBA" id="ARBA00022723"/>
    </source>
</evidence>
<reference evidence="9 10" key="1">
    <citation type="journal article" date="2014" name="Antonie Van Leeuwenhoek">
        <title>Roseivivax atlanticus sp. nov., isolated from surface seawater of the Atlantic Ocean.</title>
        <authorList>
            <person name="Li G."/>
            <person name="Lai Q."/>
            <person name="Liu X."/>
            <person name="Sun F."/>
            <person name="Shao Z."/>
        </authorList>
    </citation>
    <scope>NUCLEOTIDE SEQUENCE [LARGE SCALE GENOMIC DNA]</scope>
    <source>
        <strain evidence="9 10">22II-s10s</strain>
    </source>
</reference>
<dbReference type="InterPro" id="IPR019307">
    <property type="entry name" value="RNA-bd_AU-1/RNase_E/G"/>
</dbReference>
<evidence type="ECO:0000256" key="5">
    <source>
        <dbReference type="ARBA" id="ARBA00022801"/>
    </source>
</evidence>
<gene>
    <name evidence="9" type="ORF">ATO8_18530</name>
</gene>
<evidence type="ECO:0000313" key="9">
    <source>
        <dbReference type="EMBL" id="ETW11178.1"/>
    </source>
</evidence>
<keyword evidence="3" id="KW-0479">Metal-binding</keyword>
<dbReference type="STRING" id="1379903.ATO8_18530"/>
<dbReference type="PATRIC" id="fig|1317118.6.peg.3795"/>
<comment type="caution">
    <text evidence="9">The sequence shown here is derived from an EMBL/GenBank/DDBJ whole genome shotgun (WGS) entry which is preliminary data.</text>
</comment>
<evidence type="ECO:0000256" key="1">
    <source>
        <dbReference type="ARBA" id="ARBA00001946"/>
    </source>
</evidence>
<sequence length="342" mass="36504">MKGASIALDRVADREAAALIVDGRLEDLFLDGDAALPGTIYRGVAGRPMKGQGGIFFDTPDGPAYLRQIKGISPGEARLLQVTGYAEPGKALPVTDRVLFKSRFAIVTPGAPGINVSRQIRDDDMREALLEIAHDVMEGDFGLILRSSCAGADEDAVAEDIREMVALAQAVTADVPGGPEVLVEGDGAHARAWREWTMPASVDQGPDAFERLGVWDAIEDLKAAHVPLSSGSMAVELTRALVAVDVNTGGETSPAAGLKATIAALRELPRQLRLRGLGGLVTVDPAPIPKKERKQIEAVLRAALKTDTVETVFAGWTPMGNIELQRKRDRPALADILREARR</sequence>
<dbReference type="GO" id="GO:0016787">
    <property type="term" value="F:hydrolase activity"/>
    <property type="evidence" value="ECO:0007669"/>
    <property type="project" value="UniProtKB-KW"/>
</dbReference>
<keyword evidence="2" id="KW-0540">Nuclease</keyword>
<dbReference type="AlphaFoldDB" id="W4HFK1"/>
<evidence type="ECO:0000256" key="6">
    <source>
        <dbReference type="ARBA" id="ARBA00022842"/>
    </source>
</evidence>
<dbReference type="GO" id="GO:0004519">
    <property type="term" value="F:endonuclease activity"/>
    <property type="evidence" value="ECO:0007669"/>
    <property type="project" value="UniProtKB-KW"/>
</dbReference>
<evidence type="ECO:0000259" key="8">
    <source>
        <dbReference type="Pfam" id="PF10150"/>
    </source>
</evidence>
<keyword evidence="10" id="KW-1185">Reference proteome</keyword>
<dbReference type="eggNOG" id="COG1530">
    <property type="taxonomic scope" value="Bacteria"/>
</dbReference>
<dbReference type="GO" id="GO:0005737">
    <property type="term" value="C:cytoplasm"/>
    <property type="evidence" value="ECO:0007669"/>
    <property type="project" value="TreeGrafter"/>
</dbReference>
<evidence type="ECO:0000313" key="10">
    <source>
        <dbReference type="Proteomes" id="UP000019063"/>
    </source>
</evidence>
<accession>W4HFK1</accession>
<keyword evidence="6" id="KW-0460">Magnesium</keyword>
<proteinExistence type="predicted"/>
<dbReference type="Pfam" id="PF10150">
    <property type="entry name" value="RNase_E_G"/>
    <property type="match status" value="2"/>
</dbReference>
<dbReference type="PANTHER" id="PTHR30001:SF1">
    <property type="entry name" value="RIBONUCLEASE E_G-LIKE PROTEIN, CHLOROPLASTIC"/>
    <property type="match status" value="1"/>
</dbReference>
<organism evidence="9 10">
    <name type="scientific">Roseivivax marinus</name>
    <dbReference type="NCBI Taxonomy" id="1379903"/>
    <lineage>
        <taxon>Bacteria</taxon>
        <taxon>Pseudomonadati</taxon>
        <taxon>Pseudomonadota</taxon>
        <taxon>Alphaproteobacteria</taxon>
        <taxon>Rhodobacterales</taxon>
        <taxon>Roseobacteraceae</taxon>
        <taxon>Roseivivax</taxon>
    </lineage>
</organism>
<name>W4HFK1_9RHOB</name>
<dbReference type="GO" id="GO:0046872">
    <property type="term" value="F:metal ion binding"/>
    <property type="evidence" value="ECO:0007669"/>
    <property type="project" value="UniProtKB-KW"/>
</dbReference>
<keyword evidence="4" id="KW-0255">Endonuclease</keyword>